<dbReference type="Gene3D" id="3.40.50.2300">
    <property type="match status" value="2"/>
</dbReference>
<dbReference type="CDD" id="cd06288">
    <property type="entry name" value="PBP1_sucrose_transcription_regulator"/>
    <property type="match status" value="1"/>
</dbReference>
<dbReference type="PROSITE" id="PS50932">
    <property type="entry name" value="HTH_LACI_2"/>
    <property type="match status" value="1"/>
</dbReference>
<dbReference type="PANTHER" id="PTHR30146">
    <property type="entry name" value="LACI-RELATED TRANSCRIPTIONAL REPRESSOR"/>
    <property type="match status" value="1"/>
</dbReference>
<keyword evidence="4" id="KW-0804">Transcription</keyword>
<dbReference type="Proteomes" id="UP000192359">
    <property type="component" value="Unassembled WGS sequence"/>
</dbReference>
<dbReference type="CDD" id="cd01392">
    <property type="entry name" value="HTH_LacI"/>
    <property type="match status" value="1"/>
</dbReference>
<evidence type="ECO:0000313" key="7">
    <source>
        <dbReference type="Proteomes" id="UP000192359"/>
    </source>
</evidence>
<dbReference type="InterPro" id="IPR000843">
    <property type="entry name" value="HTH_LacI"/>
</dbReference>
<dbReference type="PANTHER" id="PTHR30146:SF148">
    <property type="entry name" value="HTH-TYPE TRANSCRIPTIONAL REPRESSOR PURR-RELATED"/>
    <property type="match status" value="1"/>
</dbReference>
<keyword evidence="3" id="KW-0238">DNA-binding</keyword>
<dbReference type="GO" id="GO:0000976">
    <property type="term" value="F:transcription cis-regulatory region binding"/>
    <property type="evidence" value="ECO:0007669"/>
    <property type="project" value="TreeGrafter"/>
</dbReference>
<dbReference type="SUPFAM" id="SSF47413">
    <property type="entry name" value="lambda repressor-like DNA-binding domains"/>
    <property type="match status" value="1"/>
</dbReference>
<dbReference type="Pfam" id="PF00356">
    <property type="entry name" value="LacI"/>
    <property type="match status" value="1"/>
</dbReference>
<accession>A0A1Y1RND3</accession>
<dbReference type="SMART" id="SM00354">
    <property type="entry name" value="HTH_LACI"/>
    <property type="match status" value="1"/>
</dbReference>
<dbReference type="GO" id="GO:0003700">
    <property type="term" value="F:DNA-binding transcription factor activity"/>
    <property type="evidence" value="ECO:0007669"/>
    <property type="project" value="TreeGrafter"/>
</dbReference>
<reference evidence="6 7" key="1">
    <citation type="submission" date="2016-05" db="EMBL/GenBank/DDBJ databases">
        <title>Draft genome sequence of a porcine commensal Rothia nasimurium.</title>
        <authorList>
            <person name="Gaiser R.A."/>
            <person name="Van Baarlen P."/>
            <person name="Wells J.M."/>
        </authorList>
    </citation>
    <scope>NUCLEOTIDE SEQUENCE [LARGE SCALE GENOMIC DNA]</scope>
    <source>
        <strain evidence="6 7">PT-32</strain>
    </source>
</reference>
<proteinExistence type="predicted"/>
<gene>
    <name evidence="6" type="ORF">A7979_05195</name>
</gene>
<evidence type="ECO:0000256" key="1">
    <source>
        <dbReference type="ARBA" id="ARBA00022491"/>
    </source>
</evidence>
<dbReference type="InterPro" id="IPR010982">
    <property type="entry name" value="Lambda_DNA-bd_dom_sf"/>
</dbReference>
<feature type="domain" description="HTH lacI-type" evidence="5">
    <location>
        <begin position="5"/>
        <end position="60"/>
    </location>
</feature>
<evidence type="ECO:0000256" key="2">
    <source>
        <dbReference type="ARBA" id="ARBA00023015"/>
    </source>
</evidence>
<sequence length="348" mass="38148">MARRITLADVAARSGASKATVSLVLNNKEARISLETIQRVKQAAQELGYSPNQAAQTLRTGRTNTLAFISDEVLTTRFASAMTHGILEVAERHDQMILMAETEHEQARWAKALESMKSRQVDGYILGLMRARDLAAVDLPTSHPAVVVNGRARGIPSILPHEYRAGQAAVRHLLSAGHQHIALIGRPQDLTLDPGTMNIPRRMAGIDQALDSAGLALVDEYRETIWESDTGYLGASTILGRTPHVTAFIAANDRIAFGIYRALQERNLHVAEDISVISFDDEELASYMHPGLTTVRLPYAEMGQVATQVLLQESPQELIDGIEAKGNELLIPMPLMERHSVARPPHNP</sequence>
<dbReference type="RefSeq" id="WP_180377882.1">
    <property type="nucleotide sequence ID" value="NZ_LXWF01000041.1"/>
</dbReference>
<dbReference type="InterPro" id="IPR028082">
    <property type="entry name" value="Peripla_BP_I"/>
</dbReference>
<comment type="caution">
    <text evidence="6">The sequence shown here is derived from an EMBL/GenBank/DDBJ whole genome shotgun (WGS) entry which is preliminary data.</text>
</comment>
<evidence type="ECO:0000256" key="3">
    <source>
        <dbReference type="ARBA" id="ARBA00023125"/>
    </source>
</evidence>
<keyword evidence="1" id="KW-0678">Repressor</keyword>
<dbReference type="SUPFAM" id="SSF53822">
    <property type="entry name" value="Periplasmic binding protein-like I"/>
    <property type="match status" value="1"/>
</dbReference>
<name>A0A1Y1RND3_9MICC</name>
<evidence type="ECO:0000313" key="6">
    <source>
        <dbReference type="EMBL" id="ORC16122.1"/>
    </source>
</evidence>
<dbReference type="Gene3D" id="1.10.260.40">
    <property type="entry name" value="lambda repressor-like DNA-binding domains"/>
    <property type="match status" value="1"/>
</dbReference>
<dbReference type="EMBL" id="LXWF01000041">
    <property type="protein sequence ID" value="ORC16122.1"/>
    <property type="molecule type" value="Genomic_DNA"/>
</dbReference>
<organism evidence="6 7">
    <name type="scientific">Rothia nasimurium</name>
    <dbReference type="NCBI Taxonomy" id="85336"/>
    <lineage>
        <taxon>Bacteria</taxon>
        <taxon>Bacillati</taxon>
        <taxon>Actinomycetota</taxon>
        <taxon>Actinomycetes</taxon>
        <taxon>Micrococcales</taxon>
        <taxon>Micrococcaceae</taxon>
        <taxon>Rothia</taxon>
    </lineage>
</organism>
<evidence type="ECO:0000256" key="4">
    <source>
        <dbReference type="ARBA" id="ARBA00023163"/>
    </source>
</evidence>
<dbReference type="InterPro" id="IPR046335">
    <property type="entry name" value="LacI/GalR-like_sensor"/>
</dbReference>
<keyword evidence="7" id="KW-1185">Reference proteome</keyword>
<evidence type="ECO:0000259" key="5">
    <source>
        <dbReference type="PROSITE" id="PS50932"/>
    </source>
</evidence>
<dbReference type="Pfam" id="PF13377">
    <property type="entry name" value="Peripla_BP_3"/>
    <property type="match status" value="1"/>
</dbReference>
<protein>
    <recommendedName>
        <fullName evidence="5">HTH lacI-type domain-containing protein</fullName>
    </recommendedName>
</protein>
<keyword evidence="2" id="KW-0805">Transcription regulation</keyword>
<dbReference type="AlphaFoldDB" id="A0A1Y1RND3"/>